<name>A0A1W7CT84_9ACTN</name>
<dbReference type="AlphaFoldDB" id="A0A1W7CT84"/>
<keyword evidence="3" id="KW-1185">Reference proteome</keyword>
<gene>
    <name evidence="2" type="ORF">CAG99_03515</name>
</gene>
<dbReference type="CDD" id="cd04301">
    <property type="entry name" value="NAT_SF"/>
    <property type="match status" value="1"/>
</dbReference>
<dbReference type="Proteomes" id="UP000194218">
    <property type="component" value="Chromosome"/>
</dbReference>
<feature type="domain" description="N-acetyltransferase" evidence="1">
    <location>
        <begin position="175"/>
        <end position="310"/>
    </location>
</feature>
<dbReference type="GO" id="GO:0016747">
    <property type="term" value="F:acyltransferase activity, transferring groups other than amino-acyl groups"/>
    <property type="evidence" value="ECO:0007669"/>
    <property type="project" value="InterPro"/>
</dbReference>
<evidence type="ECO:0000313" key="3">
    <source>
        <dbReference type="Proteomes" id="UP000194218"/>
    </source>
</evidence>
<dbReference type="OrthoDB" id="7942268at2"/>
<keyword evidence="2" id="KW-0808">Transferase</keyword>
<evidence type="ECO:0000313" key="2">
    <source>
        <dbReference type="EMBL" id="ARQ68024.1"/>
    </source>
</evidence>
<dbReference type="InterPro" id="IPR000182">
    <property type="entry name" value="GNAT_dom"/>
</dbReference>
<evidence type="ECO:0000259" key="1">
    <source>
        <dbReference type="PROSITE" id="PS51186"/>
    </source>
</evidence>
<proteinExistence type="predicted"/>
<dbReference type="SUPFAM" id="SSF55729">
    <property type="entry name" value="Acyl-CoA N-acyltransferases (Nat)"/>
    <property type="match status" value="1"/>
</dbReference>
<organism evidence="2 3">
    <name type="scientific">Streptomyces marincola</name>
    <dbReference type="NCBI Taxonomy" id="2878388"/>
    <lineage>
        <taxon>Bacteria</taxon>
        <taxon>Bacillati</taxon>
        <taxon>Actinomycetota</taxon>
        <taxon>Actinomycetes</taxon>
        <taxon>Kitasatosporales</taxon>
        <taxon>Streptomycetaceae</taxon>
        <taxon>Streptomyces</taxon>
    </lineage>
</organism>
<dbReference type="PROSITE" id="PS51186">
    <property type="entry name" value="GNAT"/>
    <property type="match status" value="1"/>
</dbReference>
<dbReference type="KEGG" id="smao:CAG99_03515"/>
<sequence>MTASLVIRSLAGLTADEARELFTSLPDPGLVGRPLLGPPHDTFATVAAGGPYRPEWTWVASRGPEVVARAAFWGGPEDTAPVALDWFDFTDPAAGTELLRRVPLRADFELILPPAWRETPAVRAAADARVAAAGAAGYRPLVERFRYLWTPACGLPERPGRLVFRPEPDDEVILDVLRRVHSRTLDAHALRAIERGGVDLAAQEELDFFHWCPSPRAWWRLAWTPDGELAGIAVPARNQTTPVIGFIGVVPEARGHGYGHDLLVECTHILAAEGVGEIAAATDLGNAPMAAAFARAGYPVTQTRVCMSAP</sequence>
<dbReference type="EMBL" id="CP021121">
    <property type="protein sequence ID" value="ARQ68024.1"/>
    <property type="molecule type" value="Genomic_DNA"/>
</dbReference>
<dbReference type="Pfam" id="PF00583">
    <property type="entry name" value="Acetyltransf_1"/>
    <property type="match status" value="1"/>
</dbReference>
<dbReference type="Gene3D" id="3.40.630.30">
    <property type="match status" value="1"/>
</dbReference>
<accession>A0A1W7CT84</accession>
<dbReference type="InterPro" id="IPR016181">
    <property type="entry name" value="Acyl_CoA_acyltransferase"/>
</dbReference>
<reference evidence="2 3" key="1">
    <citation type="submission" date="2017-05" db="EMBL/GenBank/DDBJ databases">
        <title>Complete genome sequence of Streptomyces sp. SCSIO 03032 revealed the diverse biosynthetic pathways for its bioactive secondary metabolites.</title>
        <authorList>
            <person name="Ma L."/>
            <person name="Zhu Y."/>
            <person name="Zhang W."/>
            <person name="Zhang G."/>
            <person name="Tian X."/>
            <person name="Zhang S."/>
            <person name="Zhang C."/>
        </authorList>
    </citation>
    <scope>NUCLEOTIDE SEQUENCE [LARGE SCALE GENOMIC DNA]</scope>
    <source>
        <strain evidence="2 3">SCSIO 03032</strain>
    </source>
</reference>
<dbReference type="RefSeq" id="WP_086157542.1">
    <property type="nucleotide sequence ID" value="NZ_CP021121.1"/>
</dbReference>
<protein>
    <submittedName>
        <fullName evidence="2">GNAT family N-acetyltransferase</fullName>
    </submittedName>
</protein>